<evidence type="ECO:0000313" key="5">
    <source>
        <dbReference type="EMBL" id="EDM27268.1"/>
    </source>
</evidence>
<evidence type="ECO:0000259" key="4">
    <source>
        <dbReference type="PROSITE" id="PS01124"/>
    </source>
</evidence>
<dbReference type="OrthoDB" id="1050625at2"/>
<dbReference type="PRINTS" id="PR00032">
    <property type="entry name" value="HTHARAC"/>
</dbReference>
<dbReference type="InterPro" id="IPR020449">
    <property type="entry name" value="Tscrpt_reg_AraC-type_HTH"/>
</dbReference>
<dbReference type="PROSITE" id="PS01124">
    <property type="entry name" value="HTH_ARAC_FAMILY_2"/>
    <property type="match status" value="1"/>
</dbReference>
<gene>
    <name evidence="5" type="ORF">LNTAR_21180</name>
</gene>
<dbReference type="STRING" id="313628.LNTAR_21180"/>
<organism evidence="5 6">
    <name type="scientific">Lentisphaera araneosa HTCC2155</name>
    <dbReference type="NCBI Taxonomy" id="313628"/>
    <lineage>
        <taxon>Bacteria</taxon>
        <taxon>Pseudomonadati</taxon>
        <taxon>Lentisphaerota</taxon>
        <taxon>Lentisphaeria</taxon>
        <taxon>Lentisphaerales</taxon>
        <taxon>Lentisphaeraceae</taxon>
        <taxon>Lentisphaera</taxon>
    </lineage>
</organism>
<dbReference type="Gene3D" id="1.10.10.60">
    <property type="entry name" value="Homeodomain-like"/>
    <property type="match status" value="2"/>
</dbReference>
<name>A6DLX0_9BACT</name>
<evidence type="ECO:0000313" key="6">
    <source>
        <dbReference type="Proteomes" id="UP000004947"/>
    </source>
</evidence>
<reference evidence="5 6" key="1">
    <citation type="journal article" date="2010" name="J. Bacteriol.">
        <title>Genome sequence of Lentisphaera araneosa HTCC2155T, the type species of the order Lentisphaerales in the phylum Lentisphaerae.</title>
        <authorList>
            <person name="Thrash J.C."/>
            <person name="Cho J.C."/>
            <person name="Vergin K.L."/>
            <person name="Morris R.M."/>
            <person name="Giovannoni S.J."/>
        </authorList>
    </citation>
    <scope>NUCLEOTIDE SEQUENCE [LARGE SCALE GENOMIC DNA]</scope>
    <source>
        <strain evidence="5 6">HTCC2155</strain>
    </source>
</reference>
<dbReference type="InterPro" id="IPR018060">
    <property type="entry name" value="HTH_AraC"/>
</dbReference>
<dbReference type="Proteomes" id="UP000004947">
    <property type="component" value="Unassembled WGS sequence"/>
</dbReference>
<dbReference type="GO" id="GO:0003700">
    <property type="term" value="F:DNA-binding transcription factor activity"/>
    <property type="evidence" value="ECO:0007669"/>
    <property type="project" value="InterPro"/>
</dbReference>
<proteinExistence type="predicted"/>
<dbReference type="PANTHER" id="PTHR43280">
    <property type="entry name" value="ARAC-FAMILY TRANSCRIPTIONAL REGULATOR"/>
    <property type="match status" value="1"/>
</dbReference>
<dbReference type="SMART" id="SM00342">
    <property type="entry name" value="HTH_ARAC"/>
    <property type="match status" value="1"/>
</dbReference>
<keyword evidence="6" id="KW-1185">Reference proteome</keyword>
<dbReference type="EMBL" id="ABCK01000010">
    <property type="protein sequence ID" value="EDM27268.1"/>
    <property type="molecule type" value="Genomic_DNA"/>
</dbReference>
<keyword evidence="2" id="KW-0238">DNA-binding</keyword>
<dbReference type="InterPro" id="IPR018062">
    <property type="entry name" value="HTH_AraC-typ_CS"/>
</dbReference>
<dbReference type="GO" id="GO:0043565">
    <property type="term" value="F:sequence-specific DNA binding"/>
    <property type="evidence" value="ECO:0007669"/>
    <property type="project" value="InterPro"/>
</dbReference>
<dbReference type="PANTHER" id="PTHR43280:SF10">
    <property type="entry name" value="REGULATORY PROTEIN POCR"/>
    <property type="match status" value="1"/>
</dbReference>
<dbReference type="eggNOG" id="COG2207">
    <property type="taxonomic scope" value="Bacteria"/>
</dbReference>
<protein>
    <submittedName>
        <fullName evidence="5">Transcriptional regulator</fullName>
    </submittedName>
</protein>
<dbReference type="Pfam" id="PF12833">
    <property type="entry name" value="HTH_18"/>
    <property type="match status" value="1"/>
</dbReference>
<keyword evidence="3" id="KW-0804">Transcription</keyword>
<feature type="domain" description="HTH araC/xylS-type" evidence="4">
    <location>
        <begin position="178"/>
        <end position="276"/>
    </location>
</feature>
<evidence type="ECO:0000256" key="1">
    <source>
        <dbReference type="ARBA" id="ARBA00023015"/>
    </source>
</evidence>
<keyword evidence="1" id="KW-0805">Transcription regulation</keyword>
<sequence>MNIEALNYLEHIITDGGIKKLYISDQSVLALAKHNFSSGYRLAIPLDGCHRMKIPLNGKIETIYPKRYSATFMPKNSWNLPDWELPVKVVTLLFNDDGFICNYVNTQGGYDHSKLSQKSIYWSGLEGHTVLNLLKASPKHDLQKPYIHLVNALLFYCLNSSSNQLENKSSSKAENTFKNIYLYLEENYSLVNSREDVATNFKLTPNYISHLFKSQTGMSFSHHLTTIRINQACYLLKKFNQNIDEIARVCGYHETSYFCRVFKKIKGHTPSAYRLKHSVRSY</sequence>
<dbReference type="AlphaFoldDB" id="A6DLX0"/>
<evidence type="ECO:0000256" key="2">
    <source>
        <dbReference type="ARBA" id="ARBA00023125"/>
    </source>
</evidence>
<evidence type="ECO:0000256" key="3">
    <source>
        <dbReference type="ARBA" id="ARBA00023163"/>
    </source>
</evidence>
<accession>A6DLX0</accession>
<dbReference type="InterPro" id="IPR009057">
    <property type="entry name" value="Homeodomain-like_sf"/>
</dbReference>
<dbReference type="PROSITE" id="PS00041">
    <property type="entry name" value="HTH_ARAC_FAMILY_1"/>
    <property type="match status" value="1"/>
</dbReference>
<comment type="caution">
    <text evidence="5">The sequence shown here is derived from an EMBL/GenBank/DDBJ whole genome shotgun (WGS) entry which is preliminary data.</text>
</comment>
<dbReference type="RefSeq" id="WP_007278878.1">
    <property type="nucleotide sequence ID" value="NZ_ABCK01000010.1"/>
</dbReference>
<dbReference type="SUPFAM" id="SSF46689">
    <property type="entry name" value="Homeodomain-like"/>
    <property type="match status" value="1"/>
</dbReference>